<feature type="active site" description="Proton acceptor" evidence="20">
    <location>
        <position position="66"/>
    </location>
</feature>
<dbReference type="PANTHER" id="PTHR34299:SF1">
    <property type="entry name" value="DIACYLGLYCEROL KINASE"/>
    <property type="match status" value="1"/>
</dbReference>
<evidence type="ECO:0000256" key="7">
    <source>
        <dbReference type="ARBA" id="ARBA00022519"/>
    </source>
</evidence>
<proteinExistence type="inferred from homology"/>
<dbReference type="AlphaFoldDB" id="A0A0A8HSY7"/>
<sequence>MKPKYSLFKNASYALNGIKFLLKDEMAFRIEFAIILPLIFVSLFLPVSFLEHFVLMFVLVLILIVEALNSAIEACVDLCTSEFHILAKKAKDCASAGVFFSVVLAIITWSFILFDLVREWMIK</sequence>
<keyword evidence="10 23" id="KW-0479">Metal-binding</keyword>
<feature type="binding site" evidence="21">
    <location>
        <begin position="27"/>
        <end position="31"/>
    </location>
    <ligand>
        <name>substrate</name>
    </ligand>
</feature>
<feature type="transmembrane region" description="Helical" evidence="24">
    <location>
        <begin position="28"/>
        <end position="47"/>
    </location>
</feature>
<dbReference type="InterPro" id="IPR033718">
    <property type="entry name" value="DAGK_prok"/>
</dbReference>
<evidence type="ECO:0000256" key="4">
    <source>
        <dbReference type="ARBA" id="ARBA00017575"/>
    </source>
</evidence>
<evidence type="ECO:0000256" key="5">
    <source>
        <dbReference type="ARBA" id="ARBA00022475"/>
    </source>
</evidence>
<dbReference type="PROSITE" id="PS01069">
    <property type="entry name" value="DAGK_PROKAR"/>
    <property type="match status" value="1"/>
</dbReference>
<evidence type="ECO:0000313" key="26">
    <source>
        <dbReference type="Proteomes" id="UP000031130"/>
    </source>
</evidence>
<keyword evidence="12 24" id="KW-0418">Kinase</keyword>
<dbReference type="GO" id="GO:0004143">
    <property type="term" value="F:ATP-dependent diacylglycerol kinase activity"/>
    <property type="evidence" value="ECO:0007669"/>
    <property type="project" value="UniProtKB-EC"/>
</dbReference>
<comment type="function">
    <text evidence="24">Catalyzes the ATP-dependent phosphorylation of sn-l,2-diacylglycerol (DAG) to phosphatidic acid. Involved in the recycling of diacylglycerol produced as a by-product during membrane-derived oligosaccharide (MDO) biosynthesis.</text>
</comment>
<dbReference type="GO" id="GO:0005886">
    <property type="term" value="C:plasma membrane"/>
    <property type="evidence" value="ECO:0007669"/>
    <property type="project" value="UniProtKB-SubCell"/>
</dbReference>
<evidence type="ECO:0000256" key="14">
    <source>
        <dbReference type="ARBA" id="ARBA00022842"/>
    </source>
</evidence>
<evidence type="ECO:0000256" key="18">
    <source>
        <dbReference type="ARBA" id="ARBA00023209"/>
    </source>
</evidence>
<evidence type="ECO:0000313" key="25">
    <source>
        <dbReference type="EMBL" id="AJD00952.1"/>
    </source>
</evidence>
<dbReference type="InterPro" id="IPR000829">
    <property type="entry name" value="DAGK"/>
</dbReference>
<evidence type="ECO:0000256" key="20">
    <source>
        <dbReference type="PIRSR" id="PIRSR600829-1"/>
    </source>
</evidence>
<feature type="binding site" evidence="22">
    <location>
        <position position="25"/>
    </location>
    <ligand>
        <name>ATP</name>
        <dbReference type="ChEBI" id="CHEBI:30616"/>
    </ligand>
</feature>
<evidence type="ECO:0000256" key="8">
    <source>
        <dbReference type="ARBA" id="ARBA00022679"/>
    </source>
</evidence>
<keyword evidence="6" id="KW-0444">Lipid biosynthesis</keyword>
<evidence type="ECO:0000256" key="2">
    <source>
        <dbReference type="ARBA" id="ARBA00005967"/>
    </source>
</evidence>
<evidence type="ECO:0000256" key="10">
    <source>
        <dbReference type="ARBA" id="ARBA00022723"/>
    </source>
</evidence>
<keyword evidence="17 24" id="KW-0472">Membrane</keyword>
<evidence type="ECO:0000256" key="23">
    <source>
        <dbReference type="PIRSR" id="PIRSR600829-4"/>
    </source>
</evidence>
<keyword evidence="8 24" id="KW-0808">Transferase</keyword>
<evidence type="ECO:0000256" key="16">
    <source>
        <dbReference type="ARBA" id="ARBA00023098"/>
    </source>
</evidence>
<feature type="binding site" evidence="22">
    <location>
        <position position="73"/>
    </location>
    <ligand>
        <name>ATP</name>
        <dbReference type="ChEBI" id="CHEBI:30616"/>
    </ligand>
</feature>
<accession>A0A0A8HSY7</accession>
<keyword evidence="14 23" id="KW-0460">Magnesium</keyword>
<evidence type="ECO:0000256" key="12">
    <source>
        <dbReference type="ARBA" id="ARBA00022777"/>
    </source>
</evidence>
<keyword evidence="13 22" id="KW-0067">ATP-binding</keyword>
<dbReference type="CDD" id="cd14264">
    <property type="entry name" value="DAGK_IM"/>
    <property type="match status" value="1"/>
</dbReference>
<keyword evidence="19 24" id="KW-1208">Phospholipid metabolism</keyword>
<comment type="cofactor">
    <cofactor evidence="23">
        <name>Mg(2+)</name>
        <dbReference type="ChEBI" id="CHEBI:18420"/>
    </cofactor>
    <text evidence="23">Mn(2+), Zn(2+), Cd(2+) and Co(2+) support activity to lesser extents.</text>
</comment>
<protein>
    <recommendedName>
        <fullName evidence="4 24">Diacylglycerol kinase</fullName>
        <ecNumber evidence="3 24">2.7.1.107</ecNumber>
    </recommendedName>
</protein>
<evidence type="ECO:0000256" key="11">
    <source>
        <dbReference type="ARBA" id="ARBA00022741"/>
    </source>
</evidence>
<evidence type="ECO:0000256" key="15">
    <source>
        <dbReference type="ARBA" id="ARBA00022989"/>
    </source>
</evidence>
<gene>
    <name evidence="25" type="primary">dgkA</name>
    <name evidence="25" type="ORF">UPTC3659_0060</name>
</gene>
<keyword evidence="5" id="KW-1003">Cell membrane</keyword>
<evidence type="ECO:0000256" key="13">
    <source>
        <dbReference type="ARBA" id="ARBA00022840"/>
    </source>
</evidence>
<comment type="similarity">
    <text evidence="2 24">Belongs to the bacterial diacylglycerol kinase family.</text>
</comment>
<dbReference type="Pfam" id="PF01219">
    <property type="entry name" value="DAGK_prokar"/>
    <property type="match status" value="1"/>
</dbReference>
<keyword evidence="15 24" id="KW-1133">Transmembrane helix</keyword>
<dbReference type="GO" id="GO:0046872">
    <property type="term" value="F:metal ion binding"/>
    <property type="evidence" value="ECO:0007669"/>
    <property type="project" value="UniProtKB-KW"/>
</dbReference>
<feature type="binding site" evidence="21">
    <location>
        <position position="66"/>
    </location>
    <ligand>
        <name>substrate</name>
    </ligand>
</feature>
<evidence type="ECO:0000256" key="24">
    <source>
        <dbReference type="RuleBase" id="RU363065"/>
    </source>
</evidence>
<evidence type="ECO:0000256" key="6">
    <source>
        <dbReference type="ARBA" id="ARBA00022516"/>
    </source>
</evidence>
<dbReference type="EMBL" id="CP007775">
    <property type="protein sequence ID" value="AJD00952.1"/>
    <property type="molecule type" value="Genomic_DNA"/>
</dbReference>
<evidence type="ECO:0000256" key="3">
    <source>
        <dbReference type="ARBA" id="ARBA00012133"/>
    </source>
</evidence>
<feature type="transmembrane region" description="Helical" evidence="24">
    <location>
        <begin position="53"/>
        <end position="72"/>
    </location>
</feature>
<dbReference type="InterPro" id="IPR036945">
    <property type="entry name" value="DAGK_sf"/>
</dbReference>
<name>A0A0A8HSY7_CAMLA</name>
<feature type="transmembrane region" description="Helical" evidence="24">
    <location>
        <begin position="93"/>
        <end position="114"/>
    </location>
</feature>
<feature type="binding site" evidence="23">
    <location>
        <position position="73"/>
    </location>
    <ligand>
        <name>a divalent metal cation</name>
        <dbReference type="ChEBI" id="CHEBI:60240"/>
    </ligand>
</feature>
<dbReference type="PANTHER" id="PTHR34299">
    <property type="entry name" value="DIACYLGLYCEROL KINASE"/>
    <property type="match status" value="1"/>
</dbReference>
<comment type="catalytic activity">
    <reaction evidence="24">
        <text>a 1,2-diacyl-sn-glycerol + ATP = a 1,2-diacyl-sn-glycero-3-phosphate + ADP + H(+)</text>
        <dbReference type="Rhea" id="RHEA:10272"/>
        <dbReference type="ChEBI" id="CHEBI:15378"/>
        <dbReference type="ChEBI" id="CHEBI:17815"/>
        <dbReference type="ChEBI" id="CHEBI:30616"/>
        <dbReference type="ChEBI" id="CHEBI:58608"/>
        <dbReference type="ChEBI" id="CHEBI:456216"/>
        <dbReference type="EC" id="2.7.1.107"/>
    </reaction>
</comment>
<keyword evidence="18" id="KW-0594">Phospholipid biosynthesis</keyword>
<organism evidence="25 26">
    <name type="scientific">Campylobacter lari NCTC 11845</name>
    <dbReference type="NCBI Taxonomy" id="1388749"/>
    <lineage>
        <taxon>Bacteria</taxon>
        <taxon>Pseudomonadati</taxon>
        <taxon>Campylobacterota</taxon>
        <taxon>Epsilonproteobacteria</taxon>
        <taxon>Campylobacterales</taxon>
        <taxon>Campylobacteraceae</taxon>
        <taxon>Campylobacter</taxon>
    </lineage>
</organism>
<dbReference type="GO" id="GO:0006654">
    <property type="term" value="P:phosphatidic acid biosynthetic process"/>
    <property type="evidence" value="ECO:0007669"/>
    <property type="project" value="InterPro"/>
</dbReference>
<feature type="binding site" evidence="22">
    <location>
        <position position="13"/>
    </location>
    <ligand>
        <name>ATP</name>
        <dbReference type="ChEBI" id="CHEBI:30616"/>
    </ligand>
</feature>
<feature type="binding site" evidence="22">
    <location>
        <begin position="82"/>
        <end position="84"/>
    </location>
    <ligand>
        <name>ATP</name>
        <dbReference type="ChEBI" id="CHEBI:30616"/>
    </ligand>
</feature>
<dbReference type="Gene3D" id="1.10.287.3610">
    <property type="match status" value="1"/>
</dbReference>
<keyword evidence="11 22" id="KW-0547">Nucleotide-binding</keyword>
<dbReference type="GO" id="GO:0005524">
    <property type="term" value="F:ATP binding"/>
    <property type="evidence" value="ECO:0007669"/>
    <property type="project" value="UniProtKB-KW"/>
</dbReference>
<evidence type="ECO:0000256" key="17">
    <source>
        <dbReference type="ARBA" id="ARBA00023136"/>
    </source>
</evidence>
<evidence type="ECO:0000256" key="9">
    <source>
        <dbReference type="ARBA" id="ARBA00022692"/>
    </source>
</evidence>
<keyword evidence="16 24" id="KW-0443">Lipid metabolism</keyword>
<comment type="subcellular location">
    <subcellularLocation>
        <location evidence="1">Cell inner membrane</location>
        <topology evidence="1">Multi-pass membrane protein</topology>
    </subcellularLocation>
</comment>
<evidence type="ECO:0000256" key="21">
    <source>
        <dbReference type="PIRSR" id="PIRSR600829-2"/>
    </source>
</evidence>
<dbReference type="OrthoDB" id="5460798at2"/>
<evidence type="ECO:0000256" key="1">
    <source>
        <dbReference type="ARBA" id="ARBA00004429"/>
    </source>
</evidence>
<keyword evidence="7" id="KW-0997">Cell inner membrane</keyword>
<dbReference type="HOGENOM" id="CLU_112343_3_1_7"/>
<dbReference type="RefSeq" id="WP_039625073.1">
    <property type="nucleotide sequence ID" value="NZ_CP007775.1"/>
</dbReference>
<feature type="binding site" evidence="23">
    <location>
        <position position="25"/>
    </location>
    <ligand>
        <name>a divalent metal cation</name>
        <dbReference type="ChEBI" id="CHEBI:60240"/>
    </ligand>
</feature>
<dbReference type="Proteomes" id="UP000031130">
    <property type="component" value="Chromosome"/>
</dbReference>
<dbReference type="EC" id="2.7.1.107" evidence="3 24"/>
<feature type="binding site" evidence="22">
    <location>
        <begin position="91"/>
        <end position="92"/>
    </location>
    <ligand>
        <name>ATP</name>
        <dbReference type="ChEBI" id="CHEBI:30616"/>
    </ligand>
</feature>
<evidence type="ECO:0000256" key="19">
    <source>
        <dbReference type="ARBA" id="ARBA00023264"/>
    </source>
</evidence>
<feature type="binding site" evidence="21">
    <location>
        <position position="95"/>
    </location>
    <ligand>
        <name>substrate</name>
    </ligand>
</feature>
<keyword evidence="9 24" id="KW-0812">Transmembrane</keyword>
<dbReference type="KEGG" id="cln:UPTC3659_0060"/>
<reference evidence="25 26" key="1">
    <citation type="journal article" date="2014" name="Genome Biol. Evol.">
        <title>Comparative Genomics of the Campylobacter lari Group.</title>
        <authorList>
            <person name="Miller W.G."/>
            <person name="Yee E."/>
            <person name="Chapman M.H."/>
            <person name="Smith T.P."/>
            <person name="Bono J.L."/>
            <person name="Huynh S."/>
            <person name="Parker C.T."/>
            <person name="Vandamme P."/>
            <person name="Luong K."/>
            <person name="Korlach J."/>
        </authorList>
    </citation>
    <scope>NUCLEOTIDE SEQUENCE [LARGE SCALE GENOMIC DNA]</scope>
    <source>
        <strain evidence="26">RM3659</strain>
    </source>
</reference>
<evidence type="ECO:0000256" key="22">
    <source>
        <dbReference type="PIRSR" id="PIRSR600829-3"/>
    </source>
</evidence>